<organism evidence="1 2">
    <name type="scientific">Thermosulfuriphilus ammonigenes</name>
    <dbReference type="NCBI Taxonomy" id="1936021"/>
    <lineage>
        <taxon>Bacteria</taxon>
        <taxon>Pseudomonadati</taxon>
        <taxon>Thermodesulfobacteriota</taxon>
        <taxon>Thermodesulfobacteria</taxon>
        <taxon>Thermodesulfobacteriales</taxon>
        <taxon>Thermodesulfobacteriaceae</taxon>
        <taxon>Thermosulfuriphilus</taxon>
    </lineage>
</organism>
<dbReference type="InterPro" id="IPR032587">
    <property type="entry name" value="DUF4911"/>
</dbReference>
<proteinExistence type="predicted"/>
<dbReference type="AlphaFoldDB" id="A0A6G7PTY5"/>
<accession>A0A6G7PTY5</accession>
<evidence type="ECO:0000313" key="2">
    <source>
        <dbReference type="Proteomes" id="UP000502179"/>
    </source>
</evidence>
<dbReference type="Pfam" id="PF16256">
    <property type="entry name" value="DUF4911"/>
    <property type="match status" value="1"/>
</dbReference>
<sequence>MEEWGSLLSSGKGVRIFLRINPQKIYWLRFILEGYGHLGLVRTRDVHRGEVEILVSRDTYWQVMEIISGLASQLHLKEAP</sequence>
<dbReference type="KEGG" id="tav:G4V39_01965"/>
<protein>
    <submittedName>
        <fullName evidence="1">DUF4911 domain-containing protein</fullName>
    </submittedName>
</protein>
<dbReference type="RefSeq" id="WP_166031334.1">
    <property type="nucleotide sequence ID" value="NZ_CP048877.1"/>
</dbReference>
<gene>
    <name evidence="1" type="ORF">G4V39_01965</name>
</gene>
<dbReference type="EMBL" id="CP048877">
    <property type="protein sequence ID" value="QIJ71112.1"/>
    <property type="molecule type" value="Genomic_DNA"/>
</dbReference>
<name>A0A6G7PTY5_9BACT</name>
<keyword evidence="2" id="KW-1185">Reference proteome</keyword>
<evidence type="ECO:0000313" key="1">
    <source>
        <dbReference type="EMBL" id="QIJ71112.1"/>
    </source>
</evidence>
<reference evidence="1 2" key="1">
    <citation type="submission" date="2020-02" db="EMBL/GenBank/DDBJ databases">
        <title>Genome analysis of Thermosulfuriphilus ammonigenes ST65T, an anaerobic thermophilic chemolithoautotrophic bacterium isolated from a deep-sea hydrothermal vent.</title>
        <authorList>
            <person name="Slobodkina G."/>
            <person name="Allioux M."/>
            <person name="Merkel A."/>
            <person name="Alain K."/>
            <person name="Jebbar M."/>
            <person name="Slobodkin A."/>
        </authorList>
    </citation>
    <scope>NUCLEOTIDE SEQUENCE [LARGE SCALE GENOMIC DNA]</scope>
    <source>
        <strain evidence="1 2">ST65</strain>
    </source>
</reference>
<dbReference type="Proteomes" id="UP000502179">
    <property type="component" value="Chromosome"/>
</dbReference>